<protein>
    <submittedName>
        <fullName evidence="2">NADPH2:quinone reductase</fullName>
    </submittedName>
</protein>
<dbReference type="InterPro" id="IPR020843">
    <property type="entry name" value="ER"/>
</dbReference>
<accession>A0A1N7LHD5</accession>
<dbReference type="Pfam" id="PF00107">
    <property type="entry name" value="ADH_zinc_N"/>
    <property type="match status" value="1"/>
</dbReference>
<dbReference type="GO" id="GO:0016491">
    <property type="term" value="F:oxidoreductase activity"/>
    <property type="evidence" value="ECO:0007669"/>
    <property type="project" value="InterPro"/>
</dbReference>
<dbReference type="InterPro" id="IPR013149">
    <property type="entry name" value="ADH-like_C"/>
</dbReference>
<dbReference type="SUPFAM" id="SSF50129">
    <property type="entry name" value="GroES-like"/>
    <property type="match status" value="1"/>
</dbReference>
<dbReference type="PROSITE" id="PS01162">
    <property type="entry name" value="QOR_ZETA_CRYSTAL"/>
    <property type="match status" value="1"/>
</dbReference>
<evidence type="ECO:0000313" key="2">
    <source>
        <dbReference type="EMBL" id="SIS73181.1"/>
    </source>
</evidence>
<reference evidence="3" key="1">
    <citation type="submission" date="2017-01" db="EMBL/GenBank/DDBJ databases">
        <authorList>
            <person name="Varghese N."/>
            <person name="Submissions S."/>
        </authorList>
    </citation>
    <scope>NUCLEOTIDE SEQUENCE [LARGE SCALE GENOMIC DNA]</scope>
    <source>
        <strain evidence="3">DSM 16176</strain>
    </source>
</reference>
<evidence type="ECO:0000313" key="3">
    <source>
        <dbReference type="Proteomes" id="UP000186156"/>
    </source>
</evidence>
<keyword evidence="3" id="KW-1185">Reference proteome</keyword>
<dbReference type="STRING" id="252246.SAMN05421799_103142"/>
<dbReference type="Gene3D" id="3.90.180.10">
    <property type="entry name" value="Medium-chain alcohol dehydrogenases, catalytic domain"/>
    <property type="match status" value="1"/>
</dbReference>
<evidence type="ECO:0000259" key="1">
    <source>
        <dbReference type="SMART" id="SM00829"/>
    </source>
</evidence>
<dbReference type="AlphaFoldDB" id="A0A1N7LHD5"/>
<dbReference type="InterPro" id="IPR002364">
    <property type="entry name" value="Quin_OxRdtase/zeta-crystal_CS"/>
</dbReference>
<dbReference type="SMART" id="SM00829">
    <property type="entry name" value="PKS_ER"/>
    <property type="match status" value="1"/>
</dbReference>
<dbReference type="PANTHER" id="PTHR43677:SF4">
    <property type="entry name" value="QUINONE OXIDOREDUCTASE-LIKE PROTEIN 2"/>
    <property type="match status" value="1"/>
</dbReference>
<dbReference type="InterPro" id="IPR011032">
    <property type="entry name" value="GroES-like_sf"/>
</dbReference>
<name>A0A1N7LHD5_9BACL</name>
<dbReference type="RefSeq" id="WP_076345675.1">
    <property type="nucleotide sequence ID" value="NZ_FTOO01000003.1"/>
</dbReference>
<dbReference type="SUPFAM" id="SSF51735">
    <property type="entry name" value="NAD(P)-binding Rossmann-fold domains"/>
    <property type="match status" value="1"/>
</dbReference>
<dbReference type="InterPro" id="IPR051397">
    <property type="entry name" value="Zn-ADH-like_protein"/>
</dbReference>
<dbReference type="OrthoDB" id="9792162at2"/>
<sequence>MKAWVVRELGPHRDVLRLEDVPAPSMQAGAARIRVEATALNFLDLLVCQGQYQEKPPLPFTPGVEVSGIVEDIAEDVAQGAPFHMGDRVIALPALPAGGLAEQVVVPLAQVHKVPRGASPAEAAAMFITYHTAYYALHRLARLQPGEVLLVHAGAGGVGSAAIQLGKAAGARVIATAGGPEKVETCRQLGADEAIDYRTGDFVEAVKAFTQGRGADVIFDPVGGDVFDQSRKCIAFEGRLLVIGFASGRIPQAPMNHALVKNYSLVGVHWGLFHRLYPEAVREMHDALLRLYEAGQIRPLVRHIYPFEEAIQAMDALGGRQSVGKVIVAAP</sequence>
<dbReference type="Proteomes" id="UP000186156">
    <property type="component" value="Unassembled WGS sequence"/>
</dbReference>
<dbReference type="CDD" id="cd08241">
    <property type="entry name" value="QOR1"/>
    <property type="match status" value="1"/>
</dbReference>
<feature type="domain" description="Enoyl reductase (ER)" evidence="1">
    <location>
        <begin position="12"/>
        <end position="328"/>
    </location>
</feature>
<dbReference type="PANTHER" id="PTHR43677">
    <property type="entry name" value="SHORT-CHAIN DEHYDROGENASE/REDUCTASE"/>
    <property type="match status" value="1"/>
</dbReference>
<gene>
    <name evidence="2" type="ORF">SAMN05421799_103142</name>
</gene>
<dbReference type="Gene3D" id="3.40.50.720">
    <property type="entry name" value="NAD(P)-binding Rossmann-like Domain"/>
    <property type="match status" value="1"/>
</dbReference>
<dbReference type="InterPro" id="IPR013154">
    <property type="entry name" value="ADH-like_N"/>
</dbReference>
<dbReference type="GO" id="GO:0008270">
    <property type="term" value="F:zinc ion binding"/>
    <property type="evidence" value="ECO:0007669"/>
    <property type="project" value="InterPro"/>
</dbReference>
<proteinExistence type="predicted"/>
<dbReference type="EMBL" id="FTOO01000003">
    <property type="protein sequence ID" value="SIS73181.1"/>
    <property type="molecule type" value="Genomic_DNA"/>
</dbReference>
<dbReference type="Pfam" id="PF08240">
    <property type="entry name" value="ADH_N"/>
    <property type="match status" value="1"/>
</dbReference>
<dbReference type="InterPro" id="IPR036291">
    <property type="entry name" value="NAD(P)-bd_dom_sf"/>
</dbReference>
<organism evidence="2 3">
    <name type="scientific">Alicyclobacillus vulcanalis</name>
    <dbReference type="NCBI Taxonomy" id="252246"/>
    <lineage>
        <taxon>Bacteria</taxon>
        <taxon>Bacillati</taxon>
        <taxon>Bacillota</taxon>
        <taxon>Bacilli</taxon>
        <taxon>Bacillales</taxon>
        <taxon>Alicyclobacillaceae</taxon>
        <taxon>Alicyclobacillus</taxon>
    </lineage>
</organism>